<keyword evidence="6" id="KW-0333">Golgi apparatus</keyword>
<dbReference type="InterPro" id="IPR045888">
    <property type="entry name" value="Erv"/>
</dbReference>
<dbReference type="RefSeq" id="XP_018738086.1">
    <property type="nucleotide sequence ID" value="XM_018880249.1"/>
</dbReference>
<dbReference type="GO" id="GO:0061852">
    <property type="term" value="C:retrograde transporter complex, Golgi to ER"/>
    <property type="evidence" value="ECO:0007669"/>
    <property type="project" value="EnsemblFungi"/>
</dbReference>
<feature type="compositionally biased region" description="Basic and acidic residues" evidence="7">
    <location>
        <begin position="310"/>
        <end position="325"/>
    </location>
</feature>
<dbReference type="EMBL" id="CP014503">
    <property type="protein sequence ID" value="ANB15609.1"/>
    <property type="molecule type" value="Genomic_DNA"/>
</dbReference>
<dbReference type="KEGG" id="slb:AWJ20_3246"/>
<dbReference type="OrthoDB" id="270930at2759"/>
<dbReference type="GO" id="GO:0033116">
    <property type="term" value="C:endoplasmic reticulum-Golgi intermediate compartment membrane"/>
    <property type="evidence" value="ECO:0007669"/>
    <property type="project" value="UniProtKB-SubCell"/>
</dbReference>
<evidence type="ECO:0000313" key="11">
    <source>
        <dbReference type="Proteomes" id="UP000189580"/>
    </source>
</evidence>
<feature type="transmembrane region" description="Helical" evidence="6">
    <location>
        <begin position="357"/>
        <end position="378"/>
    </location>
</feature>
<feature type="transmembrane region" description="Helical" evidence="6">
    <location>
        <begin position="20"/>
        <end position="42"/>
    </location>
</feature>
<evidence type="ECO:0000256" key="3">
    <source>
        <dbReference type="ARBA" id="ARBA00022692"/>
    </source>
</evidence>
<comment type="subcellular location">
    <subcellularLocation>
        <location evidence="6">Endoplasmic reticulum membrane</location>
        <topology evidence="6">Multi-pass membrane protein</topology>
    </subcellularLocation>
    <subcellularLocation>
        <location evidence="6">Endoplasmic reticulum-Golgi intermediate compartment membrane</location>
        <topology evidence="6">Multi-pass membrane protein</topology>
    </subcellularLocation>
    <subcellularLocation>
        <location evidence="6">Golgi apparatus membrane</location>
        <topology evidence="6">Multi-pass membrane protein</topology>
    </subcellularLocation>
    <subcellularLocation>
        <location evidence="1">Membrane</location>
        <topology evidence="1">Multi-pass membrane protein</topology>
    </subcellularLocation>
</comment>
<dbReference type="Pfam" id="PF13850">
    <property type="entry name" value="ERGIC_N"/>
    <property type="match status" value="1"/>
</dbReference>
<evidence type="ECO:0000313" key="10">
    <source>
        <dbReference type="EMBL" id="ANB15609.1"/>
    </source>
</evidence>
<dbReference type="GO" id="GO:0005789">
    <property type="term" value="C:endoplasmic reticulum membrane"/>
    <property type="evidence" value="ECO:0007669"/>
    <property type="project" value="UniProtKB-SubCell"/>
</dbReference>
<dbReference type="GO" id="GO:0006888">
    <property type="term" value="P:endoplasmic reticulum to Golgi vesicle-mediated transport"/>
    <property type="evidence" value="ECO:0007669"/>
    <property type="project" value="UniProtKB-UniRule"/>
</dbReference>
<evidence type="ECO:0000256" key="7">
    <source>
        <dbReference type="SAM" id="MobiDB-lite"/>
    </source>
</evidence>
<evidence type="ECO:0000259" key="8">
    <source>
        <dbReference type="Pfam" id="PF07970"/>
    </source>
</evidence>
<keyword evidence="4 6" id="KW-1133">Transmembrane helix</keyword>
<dbReference type="InterPro" id="IPR039542">
    <property type="entry name" value="Erv_N"/>
</dbReference>
<evidence type="ECO:0000256" key="2">
    <source>
        <dbReference type="ARBA" id="ARBA00005648"/>
    </source>
</evidence>
<protein>
    <recommendedName>
        <fullName evidence="6">Endoplasmic reticulum-Golgi intermediate compartment protein</fullName>
    </recommendedName>
</protein>
<keyword evidence="6" id="KW-0931">ER-Golgi transport</keyword>
<name>A0A167FRI1_9ASCO</name>
<evidence type="ECO:0000256" key="6">
    <source>
        <dbReference type="RuleBase" id="RU369013"/>
    </source>
</evidence>
<feature type="domain" description="Endoplasmic reticulum vesicle transporter C-terminal" evidence="8">
    <location>
        <begin position="143"/>
        <end position="379"/>
    </location>
</feature>
<keyword evidence="5 6" id="KW-0472">Membrane</keyword>
<dbReference type="GO" id="GO:0006890">
    <property type="term" value="P:retrograde vesicle-mediated transport, Golgi to endoplasmic reticulum"/>
    <property type="evidence" value="ECO:0007669"/>
    <property type="project" value="EnsemblFungi"/>
</dbReference>
<dbReference type="InterPro" id="IPR012936">
    <property type="entry name" value="Erv_C"/>
</dbReference>
<dbReference type="GO" id="GO:0030134">
    <property type="term" value="C:COPII-coated ER to Golgi transport vesicle"/>
    <property type="evidence" value="ECO:0007669"/>
    <property type="project" value="EnsemblFungi"/>
</dbReference>
<dbReference type="Pfam" id="PF07970">
    <property type="entry name" value="COPIIcoated_ERV"/>
    <property type="match status" value="1"/>
</dbReference>
<evidence type="ECO:0000259" key="9">
    <source>
        <dbReference type="Pfam" id="PF13850"/>
    </source>
</evidence>
<gene>
    <name evidence="10" type="primary">ERV46</name>
    <name evidence="10" type="ORF">AWJ20_3246</name>
</gene>
<reference evidence="10 11" key="1">
    <citation type="submission" date="2016-02" db="EMBL/GenBank/DDBJ databases">
        <title>Complete genome sequence and transcriptome regulation of the pentose utilising yeast Sugiyamaella lignohabitans.</title>
        <authorList>
            <person name="Bellasio M."/>
            <person name="Peymann A."/>
            <person name="Valli M."/>
            <person name="Sipitzky M."/>
            <person name="Graf A."/>
            <person name="Sauer M."/>
            <person name="Marx H."/>
            <person name="Mattanovich D."/>
        </authorList>
    </citation>
    <scope>NUCLEOTIDE SEQUENCE [LARGE SCALE GENOMIC DNA]</scope>
    <source>
        <strain evidence="10 11">CBS 10342</strain>
    </source>
</reference>
<feature type="domain" description="Endoplasmic reticulum vesicle transporter N-terminal" evidence="9">
    <location>
        <begin position="7"/>
        <end position="95"/>
    </location>
</feature>
<comment type="similarity">
    <text evidence="2 6">Belongs to the ERGIC family.</text>
</comment>
<dbReference type="PANTHER" id="PTHR10984">
    <property type="entry name" value="ENDOPLASMIC RETICULUM-GOLGI INTERMEDIATE COMPARTMENT PROTEIN"/>
    <property type="match status" value="1"/>
</dbReference>
<dbReference type="Proteomes" id="UP000189580">
    <property type="component" value="Chromosome b"/>
</dbReference>
<dbReference type="GeneID" id="30035247"/>
<evidence type="ECO:0000256" key="1">
    <source>
        <dbReference type="ARBA" id="ARBA00004141"/>
    </source>
</evidence>
<dbReference type="PANTHER" id="PTHR10984:SF25">
    <property type="entry name" value="ENDOPLASMIC RETICULUM-GOLGI INTERMEDIATE COMPARTMENT PROTEIN 3"/>
    <property type="match status" value="1"/>
</dbReference>
<dbReference type="AlphaFoldDB" id="A0A167FRI1"/>
<evidence type="ECO:0000256" key="5">
    <source>
        <dbReference type="ARBA" id="ARBA00023136"/>
    </source>
</evidence>
<keyword evidence="6" id="KW-0813">Transport</keyword>
<feature type="region of interest" description="Disordered" evidence="7">
    <location>
        <begin position="305"/>
        <end position="328"/>
    </location>
</feature>
<dbReference type="GO" id="GO:0000139">
    <property type="term" value="C:Golgi membrane"/>
    <property type="evidence" value="ECO:0007669"/>
    <property type="project" value="UniProtKB-SubCell"/>
</dbReference>
<evidence type="ECO:0000256" key="4">
    <source>
        <dbReference type="ARBA" id="ARBA00022989"/>
    </source>
</evidence>
<proteinExistence type="inferred from homology"/>
<keyword evidence="3 6" id="KW-0812">Transmembrane</keyword>
<keyword evidence="6" id="KW-0256">Endoplasmic reticulum</keyword>
<sequence>MPPKKLLSFDAFSKTVEDARIRTASGGIVTIVSIVLIVWLTLWEWVDYRRIDFAPELIVDKARGERLDIYLNVTFPHMPCELVTMDAMDASGEIQAEIEHNVLKTRLDPKGNRISSSQLLLESEQESNAINQRLKDPNYCGSCYGSKPDGECCNTCAEIKQAYAAKGWAFDDGSGMEQCEEEHYQEKIQATRDEGCNIAGKVSVNKVLGNLHFAPGSSLTQSMQHTHDLTLFMKPEMPFTFSHIIHHLSFGPPVEGTNGVNDRRHSPLDGTVHETEVKKYSYRYFIKVVATRFEWIDGQVTETNEYSVTSHERSHDGGRDEDHPNTLHSRGGIPGVFFDYDISPMKVINRERRPKSFGSFLTGVCAIVGGVLTLGAVIDRGVWEADKALRRKKTI</sequence>
<keyword evidence="11" id="KW-1185">Reference proteome</keyword>
<organism evidence="10 11">
    <name type="scientific">Sugiyamaella lignohabitans</name>
    <dbReference type="NCBI Taxonomy" id="796027"/>
    <lineage>
        <taxon>Eukaryota</taxon>
        <taxon>Fungi</taxon>
        <taxon>Dikarya</taxon>
        <taxon>Ascomycota</taxon>
        <taxon>Saccharomycotina</taxon>
        <taxon>Dipodascomycetes</taxon>
        <taxon>Dipodascales</taxon>
        <taxon>Trichomonascaceae</taxon>
        <taxon>Sugiyamaella</taxon>
    </lineage>
</organism>
<comment type="function">
    <text evidence="6">Plays a role in transport between endoplasmic reticulum and Golgi.</text>
</comment>
<accession>A0A167FRI1</accession>